<keyword evidence="4" id="KW-1185">Reference proteome</keyword>
<dbReference type="SUPFAM" id="SSF49785">
    <property type="entry name" value="Galactose-binding domain-like"/>
    <property type="match status" value="1"/>
</dbReference>
<dbReference type="InterPro" id="IPR008979">
    <property type="entry name" value="Galactose-bd-like_sf"/>
</dbReference>
<organism evidence="3 4">
    <name type="scientific">Marinicella litoralis</name>
    <dbReference type="NCBI Taxonomy" id="644220"/>
    <lineage>
        <taxon>Bacteria</taxon>
        <taxon>Pseudomonadati</taxon>
        <taxon>Pseudomonadota</taxon>
        <taxon>Gammaproteobacteria</taxon>
        <taxon>Lysobacterales</taxon>
        <taxon>Marinicellaceae</taxon>
        <taxon>Marinicella</taxon>
    </lineage>
</organism>
<evidence type="ECO:0000256" key="1">
    <source>
        <dbReference type="ARBA" id="ARBA00007884"/>
    </source>
</evidence>
<evidence type="ECO:0000313" key="3">
    <source>
        <dbReference type="EMBL" id="TDR22567.1"/>
    </source>
</evidence>
<name>A0A4R6XWN6_9GAMM</name>
<gene>
    <name evidence="3" type="ORF">C8D91_1058</name>
</gene>
<evidence type="ECO:0000259" key="2">
    <source>
        <dbReference type="Pfam" id="PF08547"/>
    </source>
</evidence>
<dbReference type="InterPro" id="IPR039131">
    <property type="entry name" value="NDUFAF1"/>
</dbReference>
<evidence type="ECO:0000313" key="4">
    <source>
        <dbReference type="Proteomes" id="UP000295724"/>
    </source>
</evidence>
<dbReference type="RefSeq" id="WP_211336995.1">
    <property type="nucleotide sequence ID" value="NZ_SNZB01000002.1"/>
</dbReference>
<sequence length="174" mass="19287">MVTLSSTLIEQPDLYRFNQLQTNQFMIVNDGVMGGKSKSELIINNTSATFSGVVSTENNGGFASVRILWPFNAEDSEGKQLLSIKVNGDGHQYQLRLRTNNSFDGAAYRHTFDTLKGQDTVVTVPLEAFKATFRGRELSDQPALEFGNVKQMGILIAEKQTGPFIIKLNELSLH</sequence>
<proteinExistence type="inferred from homology"/>
<dbReference type="Proteomes" id="UP000295724">
    <property type="component" value="Unassembled WGS sequence"/>
</dbReference>
<accession>A0A4R6XWN6</accession>
<feature type="domain" description="NADH:ubiquinone oxidoreductase intermediate-associated protein 30" evidence="2">
    <location>
        <begin position="17"/>
        <end position="167"/>
    </location>
</feature>
<comment type="similarity">
    <text evidence="1">Belongs to the CIA30 family.</text>
</comment>
<protein>
    <submittedName>
        <fullName evidence="3">Complex I intermediate-associated protein 30 (CIA30)</fullName>
    </submittedName>
</protein>
<comment type="caution">
    <text evidence="3">The sequence shown here is derived from an EMBL/GenBank/DDBJ whole genome shotgun (WGS) entry which is preliminary data.</text>
</comment>
<dbReference type="Pfam" id="PF08547">
    <property type="entry name" value="CIA30"/>
    <property type="match status" value="1"/>
</dbReference>
<dbReference type="InterPro" id="IPR013857">
    <property type="entry name" value="NADH-UbQ_OxRdtase-assoc_prot30"/>
</dbReference>
<dbReference type="AlphaFoldDB" id="A0A4R6XWN6"/>
<reference evidence="3 4" key="1">
    <citation type="submission" date="2019-03" db="EMBL/GenBank/DDBJ databases">
        <title>Genomic Encyclopedia of Type Strains, Phase IV (KMG-IV): sequencing the most valuable type-strain genomes for metagenomic binning, comparative biology and taxonomic classification.</title>
        <authorList>
            <person name="Goeker M."/>
        </authorList>
    </citation>
    <scope>NUCLEOTIDE SEQUENCE [LARGE SCALE GENOMIC DNA]</scope>
    <source>
        <strain evidence="3 4">DSM 25488</strain>
    </source>
</reference>
<dbReference type="PANTHER" id="PTHR13194:SF19">
    <property type="entry name" value="NAD(P)-BINDING ROSSMANN-FOLD SUPERFAMILY PROTEIN"/>
    <property type="match status" value="1"/>
</dbReference>
<dbReference type="EMBL" id="SNZB01000002">
    <property type="protein sequence ID" value="TDR22567.1"/>
    <property type="molecule type" value="Genomic_DNA"/>
</dbReference>
<dbReference type="PANTHER" id="PTHR13194">
    <property type="entry name" value="COMPLEX I INTERMEDIATE-ASSOCIATED PROTEIN 30"/>
    <property type="match status" value="1"/>
</dbReference>